<evidence type="ECO:0000256" key="1">
    <source>
        <dbReference type="SAM" id="MobiDB-lite"/>
    </source>
</evidence>
<feature type="region of interest" description="Disordered" evidence="1">
    <location>
        <begin position="34"/>
        <end position="60"/>
    </location>
</feature>
<dbReference type="EMBL" id="ONZQ02000021">
    <property type="protein sequence ID" value="SPO07478.1"/>
    <property type="molecule type" value="Genomic_DNA"/>
</dbReference>
<dbReference type="InterPro" id="IPR032838">
    <property type="entry name" value="Vwaint_dom"/>
</dbReference>
<reference evidence="3" key="1">
    <citation type="submission" date="2018-03" db="EMBL/GenBank/DDBJ databases">
        <authorList>
            <person name="Guldener U."/>
        </authorList>
    </citation>
    <scope>NUCLEOTIDE SEQUENCE</scope>
</reference>
<sequence>MTFLDGFALSFGEVLVKKGVSLEDVDVTETPILTPSTTFTTDSLPSRPLTSTSSVPSSTVSLTLHPTATAPGLIVKVNPPRAPPSETARTPCDIVLSIDVSASMDSPVPVPGGGDDSELPDYGFSILDLTKHAALTILETLDENDRIGIVTFSTRAKVVQTLEAVTPAHKSACRESILALRPVSMTNLWQGITKGLSLFEEGGETGRNPALLVLTDGMPNSGCPPQGYVPKLLQRESLPAAIHTFGFGHDLQSGLLKSIADVAGGSFAYIPDSSMLGTVFIHAVATLQSTYATNLTLKFRCPSSLDLNAKEPMGIIGAGTASIEVEEDGRKLTEFTLNLGHLQYGQSRDIFFSSSLPVGTTPAETQAGISPAEQLLDATVTYSPVSDVRMNDTHTILASLPSTLATSPSALALAPEEEAYHISRAQVCAAIGSLFRLKPDNEQVLANAADSVHYRTTRFSSLPQKLPASSFPNNERCASLLKELDGTRDGQIPLAATGEYFGTWGAHYLLGLKSAHEKQVCNSFKDPGPLMYAVDSPLFKACVARLDDVFDGLEPPPPSLETDYMGPRDMGVYRNVAGPCFAGETPVRLAGDGAGNVLLRDLTCGMAVETPRGARAVLAVLKTPVEGQIVCRVGDVLVTPWHPVSTDSGKSWVFPAEVTEGEPARYTGAVYSVLLEGGDEPAGHALALGEQGLWGVTLGHGVIAGEGDVRAHAFLGDHAAVRKSLEGLEARNGARGDGVVVCGGVKKDGEGLVCGFVQYVPVAKSGREMSAVEGQVGNLDGLNVSG</sequence>
<accession>A0AAE8N8Q4</accession>
<proteinExistence type="predicted"/>
<dbReference type="SUPFAM" id="SSF53300">
    <property type="entry name" value="vWA-like"/>
    <property type="match status" value="1"/>
</dbReference>
<dbReference type="Proteomes" id="UP001187682">
    <property type="component" value="Unassembled WGS sequence"/>
</dbReference>
<dbReference type="PANTHER" id="PTHR10579:SF156">
    <property type="entry name" value="VWFA DOMAIN-CONTAINING PROTEIN"/>
    <property type="match status" value="1"/>
</dbReference>
<evidence type="ECO:0000313" key="3">
    <source>
        <dbReference type="EMBL" id="SPO07478.1"/>
    </source>
</evidence>
<protein>
    <recommendedName>
        <fullName evidence="2">VWFA domain-containing protein</fullName>
    </recommendedName>
</protein>
<dbReference type="Pfam" id="PF00092">
    <property type="entry name" value="VWA"/>
    <property type="match status" value="1"/>
</dbReference>
<dbReference type="InterPro" id="IPR039510">
    <property type="entry name" value="Vint_dom"/>
</dbReference>
<dbReference type="Pfam" id="PF14624">
    <property type="entry name" value="Vwaint"/>
    <property type="match status" value="1"/>
</dbReference>
<dbReference type="SMART" id="SM00327">
    <property type="entry name" value="VWA"/>
    <property type="match status" value="1"/>
</dbReference>
<feature type="domain" description="VWFA" evidence="2">
    <location>
        <begin position="93"/>
        <end position="284"/>
    </location>
</feature>
<evidence type="ECO:0000259" key="2">
    <source>
        <dbReference type="PROSITE" id="PS50234"/>
    </source>
</evidence>
<dbReference type="PROSITE" id="PS50234">
    <property type="entry name" value="VWFA"/>
    <property type="match status" value="1"/>
</dbReference>
<dbReference type="SUPFAM" id="SSF51294">
    <property type="entry name" value="Hedgehog/intein (Hint) domain"/>
    <property type="match status" value="1"/>
</dbReference>
<dbReference type="InterPro" id="IPR051266">
    <property type="entry name" value="CLCR"/>
</dbReference>
<dbReference type="AlphaFoldDB" id="A0AAE8N8Q4"/>
<organism evidence="3 4">
    <name type="scientific">Cephalotrichum gorgonifer</name>
    <dbReference type="NCBI Taxonomy" id="2041049"/>
    <lineage>
        <taxon>Eukaryota</taxon>
        <taxon>Fungi</taxon>
        <taxon>Dikarya</taxon>
        <taxon>Ascomycota</taxon>
        <taxon>Pezizomycotina</taxon>
        <taxon>Sordariomycetes</taxon>
        <taxon>Hypocreomycetidae</taxon>
        <taxon>Microascales</taxon>
        <taxon>Microascaceae</taxon>
        <taxon>Cephalotrichum</taxon>
    </lineage>
</organism>
<dbReference type="PANTHER" id="PTHR10579">
    <property type="entry name" value="CALCIUM-ACTIVATED CHLORIDE CHANNEL REGULATOR"/>
    <property type="match status" value="1"/>
</dbReference>
<keyword evidence="4" id="KW-1185">Reference proteome</keyword>
<dbReference type="InterPro" id="IPR036465">
    <property type="entry name" value="vWFA_dom_sf"/>
</dbReference>
<dbReference type="Gene3D" id="3.40.50.410">
    <property type="entry name" value="von Willebrand factor, type A domain"/>
    <property type="match status" value="1"/>
</dbReference>
<name>A0AAE8N8Q4_9PEZI</name>
<gene>
    <name evidence="3" type="ORF">DNG_10172</name>
</gene>
<comment type="caution">
    <text evidence="3">The sequence shown here is derived from an EMBL/GenBank/DDBJ whole genome shotgun (WGS) entry which is preliminary data.</text>
</comment>
<evidence type="ECO:0000313" key="4">
    <source>
        <dbReference type="Proteomes" id="UP001187682"/>
    </source>
</evidence>
<dbReference type="InterPro" id="IPR002035">
    <property type="entry name" value="VWF_A"/>
</dbReference>
<dbReference type="InterPro" id="IPR036844">
    <property type="entry name" value="Hint_dom_sf"/>
</dbReference>
<dbReference type="Pfam" id="PF14623">
    <property type="entry name" value="Vint"/>
    <property type="match status" value="1"/>
</dbReference>